<feature type="region of interest" description="Disordered" evidence="2">
    <location>
        <begin position="1"/>
        <end position="20"/>
    </location>
</feature>
<feature type="coiled-coil region" evidence="1">
    <location>
        <begin position="86"/>
        <end position="113"/>
    </location>
</feature>
<feature type="compositionally biased region" description="Polar residues" evidence="2">
    <location>
        <begin position="9"/>
        <end position="19"/>
    </location>
</feature>
<dbReference type="GO" id="GO:0003729">
    <property type="term" value="F:mRNA binding"/>
    <property type="evidence" value="ECO:0007669"/>
    <property type="project" value="TreeGrafter"/>
</dbReference>
<dbReference type="STRING" id="1156394.T0RT49"/>
<dbReference type="OMA" id="AHWKEDQ"/>
<dbReference type="VEuPathDB" id="FungiDB:SDRG_08956"/>
<dbReference type="PANTHER" id="PTHR31027">
    <property type="entry name" value="NUCLEAR SEGREGATION PROTEIN BFR1"/>
    <property type="match status" value="1"/>
</dbReference>
<keyword evidence="1" id="KW-0175">Coiled coil</keyword>
<dbReference type="GO" id="GO:0008298">
    <property type="term" value="P:intracellular mRNA localization"/>
    <property type="evidence" value="ECO:0007669"/>
    <property type="project" value="TreeGrafter"/>
</dbReference>
<dbReference type="GeneID" id="19949683"/>
<dbReference type="OrthoDB" id="2195113at2759"/>
<dbReference type="GO" id="GO:0005783">
    <property type="term" value="C:endoplasmic reticulum"/>
    <property type="evidence" value="ECO:0007669"/>
    <property type="project" value="TreeGrafter"/>
</dbReference>
<dbReference type="InterPro" id="IPR039604">
    <property type="entry name" value="Bfr1"/>
</dbReference>
<dbReference type="PANTHER" id="PTHR31027:SF2">
    <property type="entry name" value="LEBERCILIN DOMAIN-CONTAINING PROTEIN"/>
    <property type="match status" value="1"/>
</dbReference>
<dbReference type="Proteomes" id="UP000030762">
    <property type="component" value="Unassembled WGS sequence"/>
</dbReference>
<dbReference type="EMBL" id="JH767159">
    <property type="protein sequence ID" value="EQC33442.1"/>
    <property type="molecule type" value="Genomic_DNA"/>
</dbReference>
<evidence type="ECO:0000313" key="3">
    <source>
        <dbReference type="EMBL" id="EQC33442.1"/>
    </source>
</evidence>
<dbReference type="RefSeq" id="XP_008613082.1">
    <property type="nucleotide sequence ID" value="XM_008614860.1"/>
</dbReference>
<sequence length="508" mass="55948">MKLKKVARRQQTAATSQTIFEPMADIEHEAPIAAPKIIVPKPDKAVLDAAVAALEVEKKTKLDRMKAISHELDEIKEGRSGFSEKMKAAKVIYNELSEKKKQLHTERNQLKIDFEKAKGAKDNYRESQKSLQSQLPYKTVKEIEDRIRQLETDQHTKSMSLTAEKNLIKEIESLQLAKKSVAKFAAQQGKDADFNASMDDIRAAMKAKSAEIEAVTEDFNKQKAVMDAIRADSDVGGRDLFPTLLEEKKGLKSRVDEVFSEIRALRDQFKKDNDLYYEGVRAAREAKKAAREAEDAARKAEYDAKVAEYEAEMAKIHPYQDEVDMAQALVVFLEKTFAKELAAAVAAKPTATTAAVELDGMKPLKRDDEEFFSVKKSTKKGGAGKKAKKETKLVLPIAQIQSFASLGLTPPALVSNVEESITAIKAKNEWFKVQTVRADAPAVAPSSPKKKANKKGNGAFDQGAFPSLSGAATFESSDSAWGPGIGAPVAAEFESEIVDDEAQYADEE</sequence>
<name>T0RT49_SAPDV</name>
<accession>T0RT49</accession>
<reference evidence="3 4" key="1">
    <citation type="submission" date="2012-04" db="EMBL/GenBank/DDBJ databases">
        <title>The Genome Sequence of Saprolegnia declina VS20.</title>
        <authorList>
            <consortium name="The Broad Institute Genome Sequencing Platform"/>
            <person name="Russ C."/>
            <person name="Nusbaum C."/>
            <person name="Tyler B."/>
            <person name="van West P."/>
            <person name="Dieguez-Uribeondo J."/>
            <person name="de Bruijn I."/>
            <person name="Tripathy S."/>
            <person name="Jiang R."/>
            <person name="Young S.K."/>
            <person name="Zeng Q."/>
            <person name="Gargeya S."/>
            <person name="Fitzgerald M."/>
            <person name="Haas B."/>
            <person name="Abouelleil A."/>
            <person name="Alvarado L."/>
            <person name="Arachchi H.M."/>
            <person name="Berlin A."/>
            <person name="Chapman S.B."/>
            <person name="Goldberg J."/>
            <person name="Griggs A."/>
            <person name="Gujja S."/>
            <person name="Hansen M."/>
            <person name="Howarth C."/>
            <person name="Imamovic A."/>
            <person name="Larimer J."/>
            <person name="McCowen C."/>
            <person name="Montmayeur A."/>
            <person name="Murphy C."/>
            <person name="Neiman D."/>
            <person name="Pearson M."/>
            <person name="Priest M."/>
            <person name="Roberts A."/>
            <person name="Saif S."/>
            <person name="Shea T."/>
            <person name="Sisk P."/>
            <person name="Sykes S."/>
            <person name="Wortman J."/>
            <person name="Nusbaum C."/>
            <person name="Birren B."/>
        </authorList>
    </citation>
    <scope>NUCLEOTIDE SEQUENCE [LARGE SCALE GENOMIC DNA]</scope>
    <source>
        <strain evidence="3 4">VS20</strain>
    </source>
</reference>
<evidence type="ECO:0000256" key="1">
    <source>
        <dbReference type="SAM" id="Coils"/>
    </source>
</evidence>
<dbReference type="InParanoid" id="T0RT49"/>
<dbReference type="GO" id="GO:0042175">
    <property type="term" value="C:nuclear outer membrane-endoplasmic reticulum membrane network"/>
    <property type="evidence" value="ECO:0007669"/>
    <property type="project" value="TreeGrafter"/>
</dbReference>
<feature type="coiled-coil region" evidence="1">
    <location>
        <begin position="248"/>
        <end position="303"/>
    </location>
</feature>
<keyword evidence="4" id="KW-1185">Reference proteome</keyword>
<evidence type="ECO:0000313" key="4">
    <source>
        <dbReference type="Proteomes" id="UP000030762"/>
    </source>
</evidence>
<proteinExistence type="predicted"/>
<dbReference type="AlphaFoldDB" id="T0RT49"/>
<organism evidence="3 4">
    <name type="scientific">Saprolegnia diclina (strain VS20)</name>
    <dbReference type="NCBI Taxonomy" id="1156394"/>
    <lineage>
        <taxon>Eukaryota</taxon>
        <taxon>Sar</taxon>
        <taxon>Stramenopiles</taxon>
        <taxon>Oomycota</taxon>
        <taxon>Saprolegniomycetes</taxon>
        <taxon>Saprolegniales</taxon>
        <taxon>Saprolegniaceae</taxon>
        <taxon>Saprolegnia</taxon>
    </lineage>
</organism>
<feature type="region of interest" description="Disordered" evidence="2">
    <location>
        <begin position="442"/>
        <end position="463"/>
    </location>
</feature>
<evidence type="ECO:0000256" key="2">
    <source>
        <dbReference type="SAM" id="MobiDB-lite"/>
    </source>
</evidence>
<dbReference type="GO" id="GO:1990904">
    <property type="term" value="C:ribonucleoprotein complex"/>
    <property type="evidence" value="ECO:0007669"/>
    <property type="project" value="TreeGrafter"/>
</dbReference>
<gene>
    <name evidence="3" type="ORF">SDRG_08956</name>
</gene>
<protein>
    <recommendedName>
        <fullName evidence="5">Nuclear segregation protein Bfr1</fullName>
    </recommendedName>
</protein>
<dbReference type="eggNOG" id="ENOG502QRKP">
    <property type="taxonomic scope" value="Eukaryota"/>
</dbReference>
<evidence type="ECO:0008006" key="5">
    <source>
        <dbReference type="Google" id="ProtNLM"/>
    </source>
</evidence>